<dbReference type="Pfam" id="PF01596">
    <property type="entry name" value="Methyltransf_3"/>
    <property type="match status" value="1"/>
</dbReference>
<evidence type="ECO:0000256" key="3">
    <source>
        <dbReference type="ARBA" id="ARBA00022691"/>
    </source>
</evidence>
<evidence type="ECO:0000313" key="7">
    <source>
        <dbReference type="Proteomes" id="UP001420932"/>
    </source>
</evidence>
<keyword evidence="7" id="KW-1185">Reference proteome</keyword>
<protein>
    <recommendedName>
        <fullName evidence="8">Caffeoyl-CoA O-methyltransferase</fullName>
    </recommendedName>
</protein>
<dbReference type="SUPFAM" id="SSF53335">
    <property type="entry name" value="S-adenosyl-L-methionine-dependent methyltransferases"/>
    <property type="match status" value="1"/>
</dbReference>
<comment type="caution">
    <text evidence="6">The sequence shown here is derived from an EMBL/GenBank/DDBJ whole genome shotgun (WGS) entry which is preliminary data.</text>
</comment>
<dbReference type="GO" id="GO:0008171">
    <property type="term" value="F:O-methyltransferase activity"/>
    <property type="evidence" value="ECO:0007669"/>
    <property type="project" value="InterPro"/>
</dbReference>
<dbReference type="EMBL" id="JBBNAF010000010">
    <property type="protein sequence ID" value="KAK9108473.1"/>
    <property type="molecule type" value="Genomic_DNA"/>
</dbReference>
<dbReference type="InterPro" id="IPR029063">
    <property type="entry name" value="SAM-dependent_MTases_sf"/>
</dbReference>
<evidence type="ECO:0000313" key="6">
    <source>
        <dbReference type="EMBL" id="KAK9108473.1"/>
    </source>
</evidence>
<proteinExistence type="inferred from homology"/>
<dbReference type="InterPro" id="IPR002935">
    <property type="entry name" value="SAM_O-MeTrfase"/>
</dbReference>
<dbReference type="PROSITE" id="PS51682">
    <property type="entry name" value="SAM_OMT_I"/>
    <property type="match status" value="1"/>
</dbReference>
<keyword evidence="2" id="KW-0808">Transferase</keyword>
<dbReference type="AlphaFoldDB" id="A0AAP0NIE9"/>
<dbReference type="PANTHER" id="PTHR10509">
    <property type="entry name" value="O-METHYLTRANSFERASE-RELATED"/>
    <property type="match status" value="1"/>
</dbReference>
<dbReference type="Proteomes" id="UP001420932">
    <property type="component" value="Unassembled WGS sequence"/>
</dbReference>
<keyword evidence="1" id="KW-0489">Methyltransferase</keyword>
<sequence>MDDLYKKNILQSEVLRQYILDTSVYPREHEQLKKLREVTHEYYDTTGQSAMMVPAEEGLFISMLVKITNAKKTLEVGVFTGYSLLSTALALPEAGQVTAIDMDREAYEKVGLQFVREAGVEHKINFIQSDAMSALNEILYKGEEFDFVFVDADKPNYIKYHEILVKLVKVGGLIGYDNTLWFGSVALPDEEVPEYMMENRNAVKELNSYLASDARIEISQVPIGDGITLCRRVK</sequence>
<dbReference type="CDD" id="cd02440">
    <property type="entry name" value="AdoMet_MTases"/>
    <property type="match status" value="1"/>
</dbReference>
<organism evidence="6 7">
    <name type="scientific">Stephania yunnanensis</name>
    <dbReference type="NCBI Taxonomy" id="152371"/>
    <lineage>
        <taxon>Eukaryota</taxon>
        <taxon>Viridiplantae</taxon>
        <taxon>Streptophyta</taxon>
        <taxon>Embryophyta</taxon>
        <taxon>Tracheophyta</taxon>
        <taxon>Spermatophyta</taxon>
        <taxon>Magnoliopsida</taxon>
        <taxon>Ranunculales</taxon>
        <taxon>Menispermaceae</taxon>
        <taxon>Menispermoideae</taxon>
        <taxon>Cissampelideae</taxon>
        <taxon>Stephania</taxon>
    </lineage>
</organism>
<keyword evidence="3" id="KW-0949">S-adenosyl-L-methionine</keyword>
<reference evidence="6 7" key="1">
    <citation type="submission" date="2024-01" db="EMBL/GenBank/DDBJ databases">
        <title>Genome assemblies of Stephania.</title>
        <authorList>
            <person name="Yang L."/>
        </authorList>
    </citation>
    <scope>NUCLEOTIDE SEQUENCE [LARGE SCALE GENOMIC DNA]</scope>
    <source>
        <strain evidence="6">YNDBR</strain>
        <tissue evidence="6">Leaf</tissue>
    </source>
</reference>
<dbReference type="GO" id="GO:0032259">
    <property type="term" value="P:methylation"/>
    <property type="evidence" value="ECO:0007669"/>
    <property type="project" value="UniProtKB-KW"/>
</dbReference>
<evidence type="ECO:0000256" key="4">
    <source>
        <dbReference type="ARBA" id="ARBA00022723"/>
    </source>
</evidence>
<name>A0AAP0NIE9_9MAGN</name>
<comment type="similarity">
    <text evidence="5">Belongs to the class I-like SAM-binding methyltransferase superfamily. Cation-dependent O-methyltransferase family.</text>
</comment>
<dbReference type="Gene3D" id="3.40.50.150">
    <property type="entry name" value="Vaccinia Virus protein VP39"/>
    <property type="match status" value="1"/>
</dbReference>
<evidence type="ECO:0000256" key="1">
    <source>
        <dbReference type="ARBA" id="ARBA00022603"/>
    </source>
</evidence>
<dbReference type="GO" id="GO:0046872">
    <property type="term" value="F:metal ion binding"/>
    <property type="evidence" value="ECO:0007669"/>
    <property type="project" value="UniProtKB-KW"/>
</dbReference>
<gene>
    <name evidence="6" type="ORF">Syun_024484</name>
</gene>
<evidence type="ECO:0008006" key="8">
    <source>
        <dbReference type="Google" id="ProtNLM"/>
    </source>
</evidence>
<dbReference type="InterPro" id="IPR050362">
    <property type="entry name" value="Cation-dep_OMT"/>
</dbReference>
<dbReference type="PANTHER" id="PTHR10509:SF34">
    <property type="entry name" value="TAPETUM-SPECIFIC METHYLTRANSFERASE 1"/>
    <property type="match status" value="1"/>
</dbReference>
<evidence type="ECO:0000256" key="5">
    <source>
        <dbReference type="ARBA" id="ARBA00023453"/>
    </source>
</evidence>
<dbReference type="GO" id="GO:0008757">
    <property type="term" value="F:S-adenosylmethionine-dependent methyltransferase activity"/>
    <property type="evidence" value="ECO:0007669"/>
    <property type="project" value="TreeGrafter"/>
</dbReference>
<keyword evidence="4" id="KW-0479">Metal-binding</keyword>
<evidence type="ECO:0000256" key="2">
    <source>
        <dbReference type="ARBA" id="ARBA00022679"/>
    </source>
</evidence>
<accession>A0AAP0NIE9</accession>